<dbReference type="InterPro" id="IPR003439">
    <property type="entry name" value="ABC_transporter-like_ATP-bd"/>
</dbReference>
<dbReference type="GO" id="GO:0016887">
    <property type="term" value="F:ATP hydrolysis activity"/>
    <property type="evidence" value="ECO:0007669"/>
    <property type="project" value="InterPro"/>
</dbReference>
<sequence length="263" mass="28365">MRFDPDNKETAPVLQLDQVVRTFGALRAVDGVSLQVAAGSITGLIGPNGAGKTTLFNTIAGSARPDAGEIRLRGERIDGLRADQVFHRGLGRTFQIPRPLATLTVTENMLLAPTGQSGEKFWNSWLARGRLRAQDAAHLAKARELLDFVGLSALAEQKAGVLSGGQQKLLELARILMVDPALILLDEPAAGVNPVLLESLVARIQDLHRRGVTFLLIEHNMDMVMQLCNPVVVMAQGRVVMQGTPQEVRADARVIDAYLGDAP</sequence>
<organism evidence="6 7">
    <name type="scientific">Caenimonas sedimenti</name>
    <dbReference type="NCBI Taxonomy" id="2596921"/>
    <lineage>
        <taxon>Bacteria</taxon>
        <taxon>Pseudomonadati</taxon>
        <taxon>Pseudomonadota</taxon>
        <taxon>Betaproteobacteria</taxon>
        <taxon>Burkholderiales</taxon>
        <taxon>Comamonadaceae</taxon>
        <taxon>Caenimonas</taxon>
    </lineage>
</organism>
<dbReference type="InterPro" id="IPR027417">
    <property type="entry name" value="P-loop_NTPase"/>
</dbReference>
<protein>
    <submittedName>
        <fullName evidence="6">ABC transporter ATP-binding protein</fullName>
    </submittedName>
</protein>
<dbReference type="Pfam" id="PF00005">
    <property type="entry name" value="ABC_tran"/>
    <property type="match status" value="1"/>
</dbReference>
<keyword evidence="7" id="KW-1185">Reference proteome</keyword>
<dbReference type="Proteomes" id="UP000318199">
    <property type="component" value="Unassembled WGS sequence"/>
</dbReference>
<dbReference type="OrthoDB" id="9781337at2"/>
<reference evidence="6 7" key="1">
    <citation type="submission" date="2019-07" db="EMBL/GenBank/DDBJ databases">
        <title>Caenimonas sedimenti sp. nov., isolated from activated sludge.</title>
        <authorList>
            <person name="Xu J."/>
        </authorList>
    </citation>
    <scope>NUCLEOTIDE SEQUENCE [LARGE SCALE GENOMIC DNA]</scope>
    <source>
        <strain evidence="6 7">HX-9-20</strain>
    </source>
</reference>
<dbReference type="PANTHER" id="PTHR45772">
    <property type="entry name" value="CONSERVED COMPONENT OF ABC TRANSPORTER FOR NATURAL AMINO ACIDS-RELATED"/>
    <property type="match status" value="1"/>
</dbReference>
<name>A0A562ZXX7_9BURK</name>
<dbReference type="GO" id="GO:0005524">
    <property type="term" value="F:ATP binding"/>
    <property type="evidence" value="ECO:0007669"/>
    <property type="project" value="UniProtKB-KW"/>
</dbReference>
<evidence type="ECO:0000256" key="4">
    <source>
        <dbReference type="ARBA" id="ARBA00022840"/>
    </source>
</evidence>
<keyword evidence="2" id="KW-0472">Membrane</keyword>
<dbReference type="Pfam" id="PF12399">
    <property type="entry name" value="BCA_ABC_TP_C"/>
    <property type="match status" value="1"/>
</dbReference>
<dbReference type="AlphaFoldDB" id="A0A562ZXX7"/>
<evidence type="ECO:0000259" key="5">
    <source>
        <dbReference type="PROSITE" id="PS50893"/>
    </source>
</evidence>
<keyword evidence="1" id="KW-0813">Transport</keyword>
<dbReference type="EMBL" id="VOBQ01000001">
    <property type="protein sequence ID" value="TWO73333.1"/>
    <property type="molecule type" value="Genomic_DNA"/>
</dbReference>
<dbReference type="InterPro" id="IPR051120">
    <property type="entry name" value="ABC_AA/LPS_Transport"/>
</dbReference>
<dbReference type="InterPro" id="IPR003593">
    <property type="entry name" value="AAA+_ATPase"/>
</dbReference>
<proteinExistence type="predicted"/>
<dbReference type="CDD" id="cd03219">
    <property type="entry name" value="ABC_Mj1267_LivG_branched"/>
    <property type="match status" value="1"/>
</dbReference>
<dbReference type="Gene3D" id="3.40.50.300">
    <property type="entry name" value="P-loop containing nucleotide triphosphate hydrolases"/>
    <property type="match status" value="1"/>
</dbReference>
<feature type="domain" description="ABC transporter" evidence="5">
    <location>
        <begin position="14"/>
        <end position="261"/>
    </location>
</feature>
<dbReference type="InterPro" id="IPR032823">
    <property type="entry name" value="BCA_ABC_TP_C"/>
</dbReference>
<evidence type="ECO:0000256" key="3">
    <source>
        <dbReference type="ARBA" id="ARBA00022741"/>
    </source>
</evidence>
<evidence type="ECO:0000313" key="7">
    <source>
        <dbReference type="Proteomes" id="UP000318199"/>
    </source>
</evidence>
<keyword evidence="2" id="KW-1003">Cell membrane</keyword>
<accession>A0A562ZXX7</accession>
<evidence type="ECO:0000313" key="6">
    <source>
        <dbReference type="EMBL" id="TWO73333.1"/>
    </source>
</evidence>
<keyword evidence="4 6" id="KW-0067">ATP-binding</keyword>
<dbReference type="PROSITE" id="PS00211">
    <property type="entry name" value="ABC_TRANSPORTER_1"/>
    <property type="match status" value="1"/>
</dbReference>
<dbReference type="PROSITE" id="PS50893">
    <property type="entry name" value="ABC_TRANSPORTER_2"/>
    <property type="match status" value="1"/>
</dbReference>
<evidence type="ECO:0000256" key="1">
    <source>
        <dbReference type="ARBA" id="ARBA00022448"/>
    </source>
</evidence>
<dbReference type="FunFam" id="3.40.50.300:FF:000421">
    <property type="entry name" value="Branched-chain amino acid ABC transporter ATP-binding protein"/>
    <property type="match status" value="1"/>
</dbReference>
<dbReference type="PANTHER" id="PTHR45772:SF9">
    <property type="entry name" value="CONSERVED COMPONENT OF ABC TRANSPORTER FOR NATURAL AMINO ACIDS"/>
    <property type="match status" value="1"/>
</dbReference>
<comment type="caution">
    <text evidence="6">The sequence shown here is derived from an EMBL/GenBank/DDBJ whole genome shotgun (WGS) entry which is preliminary data.</text>
</comment>
<dbReference type="GO" id="GO:0005886">
    <property type="term" value="C:plasma membrane"/>
    <property type="evidence" value="ECO:0007669"/>
    <property type="project" value="TreeGrafter"/>
</dbReference>
<dbReference type="SMART" id="SM00382">
    <property type="entry name" value="AAA"/>
    <property type="match status" value="1"/>
</dbReference>
<dbReference type="SUPFAM" id="SSF52540">
    <property type="entry name" value="P-loop containing nucleoside triphosphate hydrolases"/>
    <property type="match status" value="1"/>
</dbReference>
<evidence type="ECO:0000256" key="2">
    <source>
        <dbReference type="ARBA" id="ARBA00022475"/>
    </source>
</evidence>
<keyword evidence="3" id="KW-0547">Nucleotide-binding</keyword>
<gene>
    <name evidence="6" type="ORF">FN976_00355</name>
</gene>
<dbReference type="InterPro" id="IPR017871">
    <property type="entry name" value="ABC_transporter-like_CS"/>
</dbReference>